<reference evidence="5" key="2">
    <citation type="submission" date="2023-06" db="EMBL/GenBank/DDBJ databases">
        <authorList>
            <consortium name="Lawrence Berkeley National Laboratory"/>
            <person name="Haridas S."/>
            <person name="Hensen N."/>
            <person name="Bonometti L."/>
            <person name="Westerberg I."/>
            <person name="Brannstrom I.O."/>
            <person name="Guillou S."/>
            <person name="Cros-Aarteil S."/>
            <person name="Calhoun S."/>
            <person name="Kuo A."/>
            <person name="Mondo S."/>
            <person name="Pangilinan J."/>
            <person name="Riley R."/>
            <person name="Labutti K."/>
            <person name="Andreopoulos B."/>
            <person name="Lipzen A."/>
            <person name="Chen C."/>
            <person name="Yanf M."/>
            <person name="Daum C."/>
            <person name="Ng V."/>
            <person name="Clum A."/>
            <person name="Steindorff A."/>
            <person name="Ohm R."/>
            <person name="Martin F."/>
            <person name="Silar P."/>
            <person name="Natvig D."/>
            <person name="Lalanne C."/>
            <person name="Gautier V."/>
            <person name="Ament-Velasquez S.L."/>
            <person name="Kruys A."/>
            <person name="Hutchinson M.I."/>
            <person name="Powell A.J."/>
            <person name="Barry K."/>
            <person name="Miller A.N."/>
            <person name="Grigoriev I.V."/>
            <person name="Debuchy R."/>
            <person name="Gladieux P."/>
            <person name="Thoren M.H."/>
            <person name="Johannesson H."/>
        </authorList>
    </citation>
    <scope>NUCLEOTIDE SEQUENCE</scope>
    <source>
        <strain evidence="5">CBS 955.72</strain>
    </source>
</reference>
<dbReference type="SUPFAM" id="SSF51316">
    <property type="entry name" value="Mss4-like"/>
    <property type="match status" value="2"/>
</dbReference>
<reference evidence="5" key="1">
    <citation type="journal article" date="2023" name="Mol. Phylogenet. Evol.">
        <title>Genome-scale phylogeny and comparative genomics of the fungal order Sordariales.</title>
        <authorList>
            <person name="Hensen N."/>
            <person name="Bonometti L."/>
            <person name="Westerberg I."/>
            <person name="Brannstrom I.O."/>
            <person name="Guillou S."/>
            <person name="Cros-Aarteil S."/>
            <person name="Calhoun S."/>
            <person name="Haridas S."/>
            <person name="Kuo A."/>
            <person name="Mondo S."/>
            <person name="Pangilinan J."/>
            <person name="Riley R."/>
            <person name="LaButti K."/>
            <person name="Andreopoulos B."/>
            <person name="Lipzen A."/>
            <person name="Chen C."/>
            <person name="Yan M."/>
            <person name="Daum C."/>
            <person name="Ng V."/>
            <person name="Clum A."/>
            <person name="Steindorff A."/>
            <person name="Ohm R.A."/>
            <person name="Martin F."/>
            <person name="Silar P."/>
            <person name="Natvig D.O."/>
            <person name="Lalanne C."/>
            <person name="Gautier V."/>
            <person name="Ament-Velasquez S.L."/>
            <person name="Kruys A."/>
            <person name="Hutchinson M.I."/>
            <person name="Powell A.J."/>
            <person name="Barry K."/>
            <person name="Miller A.N."/>
            <person name="Grigoriev I.V."/>
            <person name="Debuchy R."/>
            <person name="Gladieux P."/>
            <person name="Hiltunen Thoren M."/>
            <person name="Johannesson H."/>
        </authorList>
    </citation>
    <scope>NUCLEOTIDE SEQUENCE</scope>
    <source>
        <strain evidence="5">CBS 955.72</strain>
    </source>
</reference>
<gene>
    <name evidence="5" type="ORF">B0T25DRAFT_33944</name>
</gene>
<organism evidence="5 6">
    <name type="scientific">Lasiosphaeria hispida</name>
    <dbReference type="NCBI Taxonomy" id="260671"/>
    <lineage>
        <taxon>Eukaryota</taxon>
        <taxon>Fungi</taxon>
        <taxon>Dikarya</taxon>
        <taxon>Ascomycota</taxon>
        <taxon>Pezizomycotina</taxon>
        <taxon>Sordariomycetes</taxon>
        <taxon>Sordariomycetidae</taxon>
        <taxon>Sordariales</taxon>
        <taxon>Lasiosphaeriaceae</taxon>
        <taxon>Lasiosphaeria</taxon>
    </lineage>
</organism>
<evidence type="ECO:0000256" key="3">
    <source>
        <dbReference type="ARBA" id="ARBA00022833"/>
    </source>
</evidence>
<dbReference type="GO" id="GO:0046872">
    <property type="term" value="F:metal ion binding"/>
    <property type="evidence" value="ECO:0007669"/>
    <property type="project" value="UniProtKB-KW"/>
</dbReference>
<dbReference type="GO" id="GO:0016846">
    <property type="term" value="F:carbon-sulfur lyase activity"/>
    <property type="evidence" value="ECO:0007669"/>
    <property type="project" value="InterPro"/>
</dbReference>
<keyword evidence="2" id="KW-0479">Metal-binding</keyword>
<feature type="domain" description="CENP-V/GFA" evidence="4">
    <location>
        <begin position="150"/>
        <end position="252"/>
    </location>
</feature>
<dbReference type="InterPro" id="IPR052355">
    <property type="entry name" value="CENP-V-like"/>
</dbReference>
<proteinExistence type="inferred from homology"/>
<evidence type="ECO:0000313" key="5">
    <source>
        <dbReference type="EMBL" id="KAK3363251.1"/>
    </source>
</evidence>
<dbReference type="InterPro" id="IPR006913">
    <property type="entry name" value="CENP-V/GFA"/>
</dbReference>
<dbReference type="PANTHER" id="PTHR28620:SF1">
    <property type="entry name" value="CENP-V_GFA DOMAIN-CONTAINING PROTEIN"/>
    <property type="match status" value="1"/>
</dbReference>
<dbReference type="Proteomes" id="UP001275084">
    <property type="component" value="Unassembled WGS sequence"/>
</dbReference>
<evidence type="ECO:0000256" key="2">
    <source>
        <dbReference type="ARBA" id="ARBA00022723"/>
    </source>
</evidence>
<dbReference type="EMBL" id="JAUIQD010000001">
    <property type="protein sequence ID" value="KAK3363251.1"/>
    <property type="molecule type" value="Genomic_DNA"/>
</dbReference>
<keyword evidence="6" id="KW-1185">Reference proteome</keyword>
<feature type="domain" description="CENP-V/GFA" evidence="4">
    <location>
        <begin position="12"/>
        <end position="136"/>
    </location>
</feature>
<accession>A0AAJ0HUQ1</accession>
<evidence type="ECO:0000259" key="4">
    <source>
        <dbReference type="PROSITE" id="PS51891"/>
    </source>
</evidence>
<keyword evidence="3" id="KW-0862">Zinc</keyword>
<dbReference type="Gene3D" id="2.170.150.70">
    <property type="match status" value="2"/>
</dbReference>
<sequence length="293" mass="32606">MAEAQQGPLRTYRGNCHCGAFVYEVELPEIKSAAECNCSICLKKGYLHLFPLWEHFKIVKGDESTLAAYTFGPGAMIHKFCPTCATPVMVNRPGLAAGQRFSLNARAIQGLNKWELERQQSDGKARGNPYQAPEYNGSKPSAEIENAKLYSGSCHCGAVTLALKSVPLDKEYPGRVVDCNCSVCERNAYVWIYPKADQVTIQGEENIGRYQFGNYILDKTFCKTCGVAISNLGAELTDEQISGLREGLREWHARAEFIFPVNLRVLNNFNLKDIKEPQKATRGAEILPQYVNP</sequence>
<evidence type="ECO:0000313" key="6">
    <source>
        <dbReference type="Proteomes" id="UP001275084"/>
    </source>
</evidence>
<evidence type="ECO:0000256" key="1">
    <source>
        <dbReference type="ARBA" id="ARBA00005495"/>
    </source>
</evidence>
<dbReference type="InterPro" id="IPR011057">
    <property type="entry name" value="Mss4-like_sf"/>
</dbReference>
<comment type="caution">
    <text evidence="5">The sequence shown here is derived from an EMBL/GenBank/DDBJ whole genome shotgun (WGS) entry which is preliminary data.</text>
</comment>
<dbReference type="PROSITE" id="PS51891">
    <property type="entry name" value="CENP_V_GFA"/>
    <property type="match status" value="2"/>
</dbReference>
<dbReference type="Pfam" id="PF04828">
    <property type="entry name" value="GFA"/>
    <property type="match status" value="2"/>
</dbReference>
<dbReference type="PANTHER" id="PTHR28620">
    <property type="entry name" value="CENTROMERE PROTEIN V"/>
    <property type="match status" value="1"/>
</dbReference>
<comment type="similarity">
    <text evidence="1">Belongs to the Gfa family.</text>
</comment>
<protein>
    <submittedName>
        <fullName evidence="5">Glutathione-dependent formaldehyde-activating enzyme</fullName>
    </submittedName>
</protein>
<dbReference type="AlphaFoldDB" id="A0AAJ0HUQ1"/>
<name>A0AAJ0HUQ1_9PEZI</name>